<dbReference type="SUPFAM" id="SSF57798">
    <property type="entry name" value="Casein kinase II beta subunit"/>
    <property type="match status" value="1"/>
</dbReference>
<comment type="subunit">
    <text evidence="3">Tetramer of two alpha and two beta subunits.</text>
</comment>
<dbReference type="OrthoDB" id="2275560at2759"/>
<reference evidence="5" key="1">
    <citation type="submission" date="2022-07" db="EMBL/GenBank/DDBJ databases">
        <title>Phylogenomic reconstructions and comparative analyses of Kickxellomycotina fungi.</title>
        <authorList>
            <person name="Reynolds N.K."/>
            <person name="Stajich J.E."/>
            <person name="Barry K."/>
            <person name="Grigoriev I.V."/>
            <person name="Crous P."/>
            <person name="Smith M.E."/>
        </authorList>
    </citation>
    <scope>NUCLEOTIDE SEQUENCE</scope>
    <source>
        <strain evidence="5">NRRL 3115</strain>
    </source>
</reference>
<dbReference type="GO" id="GO:0005956">
    <property type="term" value="C:protein kinase CK2 complex"/>
    <property type="evidence" value="ECO:0007669"/>
    <property type="project" value="UniProtKB-UniRule"/>
</dbReference>
<evidence type="ECO:0000313" key="6">
    <source>
        <dbReference type="Proteomes" id="UP001151518"/>
    </source>
</evidence>
<feature type="region of interest" description="Disordered" evidence="4">
    <location>
        <begin position="1"/>
        <end position="41"/>
    </location>
</feature>
<dbReference type="AlphaFoldDB" id="A0A9W8G8X9"/>
<dbReference type="InterPro" id="IPR000704">
    <property type="entry name" value="Casein_kinase_II_reg-sub"/>
</dbReference>
<dbReference type="GO" id="GO:0005737">
    <property type="term" value="C:cytoplasm"/>
    <property type="evidence" value="ECO:0007669"/>
    <property type="project" value="TreeGrafter"/>
</dbReference>
<evidence type="ECO:0000256" key="3">
    <source>
        <dbReference type="RuleBase" id="RU361268"/>
    </source>
</evidence>
<comment type="similarity">
    <text evidence="1 3">Belongs to the casein kinase 2 subunit beta family.</text>
</comment>
<dbReference type="GO" id="GO:0019887">
    <property type="term" value="F:protein kinase regulator activity"/>
    <property type="evidence" value="ECO:0007669"/>
    <property type="project" value="InterPro"/>
</dbReference>
<evidence type="ECO:0000256" key="4">
    <source>
        <dbReference type="SAM" id="MobiDB-lite"/>
    </source>
</evidence>
<dbReference type="PRINTS" id="PR00472">
    <property type="entry name" value="CASNKINASEII"/>
</dbReference>
<dbReference type="GO" id="GO:0034456">
    <property type="term" value="C:UTP-C complex"/>
    <property type="evidence" value="ECO:0007669"/>
    <property type="project" value="TreeGrafter"/>
</dbReference>
<dbReference type="FunFam" id="1.10.1820.10:FF:000005">
    <property type="entry name" value="Casein kinase II subunit beta"/>
    <property type="match status" value="1"/>
</dbReference>
<dbReference type="SMART" id="SM01085">
    <property type="entry name" value="CK_II_beta"/>
    <property type="match status" value="1"/>
</dbReference>
<evidence type="ECO:0000256" key="2">
    <source>
        <dbReference type="ARBA" id="ARBA00045899"/>
    </source>
</evidence>
<dbReference type="InterPro" id="IPR035991">
    <property type="entry name" value="Casein_kinase_II_beta-like"/>
</dbReference>
<feature type="compositionally biased region" description="Polar residues" evidence="4">
    <location>
        <begin position="359"/>
        <end position="381"/>
    </location>
</feature>
<dbReference type="GO" id="GO:0006359">
    <property type="term" value="P:regulation of transcription by RNA polymerase III"/>
    <property type="evidence" value="ECO:0007669"/>
    <property type="project" value="TreeGrafter"/>
</dbReference>
<dbReference type="Pfam" id="PF01214">
    <property type="entry name" value="CK_II_beta"/>
    <property type="match status" value="1"/>
</dbReference>
<dbReference type="PROSITE" id="PS01101">
    <property type="entry name" value="CK2_BETA"/>
    <property type="match status" value="1"/>
</dbReference>
<name>A0A9W8G8X9_9FUNG</name>
<comment type="function">
    <text evidence="2 3">Regulatory subunit of casein kinase II/CK2. As part of the kinase complex regulates the basal catalytic activity of the alpha subunit a constitutively active serine/threonine-protein kinase that phosphorylates a large number of substrates containing acidic residues C-terminal to the phosphorylated serine or threonine.</text>
</comment>
<gene>
    <name evidence="5" type="primary">CKB1</name>
    <name evidence="5" type="ORF">GGI25_002077</name>
</gene>
<sequence length="414" mass="44327">MDESLDSSNEETALAPHGAISNDSHENAFQSGLDNSEESDYGDEIYASDESANMSWVSWFCSLKGHEYFCEVPEDYIEDEFNLTGLAQTVNYYLEALDTIMDIEDDNEDPLDNDEMEAIDSSAEILYGLIHARYIITRNGLHQMANKYEIGEFGECPRYGCDGTFVIPCGRTDVPERDSVKLFCPSCLDIYSPPSSRHQKIDGAYFGTSFPHMFFQAFPSLIPTGSGLVYTPRIYGFAINEQSKAGPRMQWLRMRPKAETGNDEDDTNDKGNTTDSLSFEEAQDAGGPTENQGSHAASDEIGGSGTSVAGANGSAGAPDTPNKGDTNNESMDIGADRAGASRASTPAAAASERSADMDNGNSNADDVMVTASNSPRNSSADSPLGNRRKANESAASPDANVNSITAATNTAAAA</sequence>
<dbReference type="EMBL" id="JANBTW010000018">
    <property type="protein sequence ID" value="KAJ2678693.1"/>
    <property type="molecule type" value="Genomic_DNA"/>
</dbReference>
<organism evidence="5 6">
    <name type="scientific">Coemansia spiralis</name>
    <dbReference type="NCBI Taxonomy" id="417178"/>
    <lineage>
        <taxon>Eukaryota</taxon>
        <taxon>Fungi</taxon>
        <taxon>Fungi incertae sedis</taxon>
        <taxon>Zoopagomycota</taxon>
        <taxon>Kickxellomycotina</taxon>
        <taxon>Kickxellomycetes</taxon>
        <taxon>Kickxellales</taxon>
        <taxon>Kickxellaceae</taxon>
        <taxon>Coemansia</taxon>
    </lineage>
</organism>
<accession>A0A9W8G8X9</accession>
<dbReference type="FunFam" id="2.20.25.20:FF:000001">
    <property type="entry name" value="Casein kinase II subunit beta"/>
    <property type="match status" value="1"/>
</dbReference>
<protein>
    <recommendedName>
        <fullName evidence="3">Casein kinase II subunit beta</fullName>
        <shortName evidence="3">CK II beta</shortName>
    </recommendedName>
</protein>
<dbReference type="PANTHER" id="PTHR11740:SF0">
    <property type="entry name" value="CASEIN KINASE II SUBUNIT BETA"/>
    <property type="match status" value="1"/>
</dbReference>
<evidence type="ECO:0000256" key="1">
    <source>
        <dbReference type="ARBA" id="ARBA00006941"/>
    </source>
</evidence>
<dbReference type="PANTHER" id="PTHR11740">
    <property type="entry name" value="CASEIN KINASE II SUBUNIT BETA"/>
    <property type="match status" value="1"/>
</dbReference>
<evidence type="ECO:0000313" key="5">
    <source>
        <dbReference type="EMBL" id="KAJ2678693.1"/>
    </source>
</evidence>
<feature type="compositionally biased region" description="Low complexity" evidence="4">
    <location>
        <begin position="337"/>
        <end position="352"/>
    </location>
</feature>
<feature type="compositionally biased region" description="Low complexity" evidence="4">
    <location>
        <begin position="399"/>
        <end position="414"/>
    </location>
</feature>
<dbReference type="Proteomes" id="UP001151518">
    <property type="component" value="Unassembled WGS sequence"/>
</dbReference>
<dbReference type="InterPro" id="IPR016149">
    <property type="entry name" value="Casein_kin_II_reg-sub_N"/>
</dbReference>
<dbReference type="Gene3D" id="2.20.25.20">
    <property type="match status" value="1"/>
</dbReference>
<comment type="caution">
    <text evidence="5">The sequence shown here is derived from an EMBL/GenBank/DDBJ whole genome shotgun (WGS) entry which is preliminary data.</text>
</comment>
<dbReference type="Gene3D" id="1.10.1820.10">
    <property type="entry name" value="protein kinase ck2 holoenzyme, chain C, domain 1"/>
    <property type="match status" value="1"/>
</dbReference>
<feature type="region of interest" description="Disordered" evidence="4">
    <location>
        <begin position="258"/>
        <end position="414"/>
    </location>
</feature>
<proteinExistence type="inferred from homology"/>